<dbReference type="InterPro" id="IPR043504">
    <property type="entry name" value="Peptidase_S1_PA_chymotrypsin"/>
</dbReference>
<keyword evidence="2" id="KW-0677">Repeat</keyword>
<proteinExistence type="predicted"/>
<gene>
    <name evidence="14" type="ORF">NHX12_013762</name>
</gene>
<dbReference type="SUPFAM" id="SSF50494">
    <property type="entry name" value="Trypsin-like serine proteases"/>
    <property type="match status" value="1"/>
</dbReference>
<evidence type="ECO:0000256" key="5">
    <source>
        <dbReference type="ARBA" id="ARBA00023157"/>
    </source>
</evidence>
<dbReference type="Gene3D" id="3.30.60.30">
    <property type="match status" value="1"/>
</dbReference>
<evidence type="ECO:0000256" key="9">
    <source>
        <dbReference type="PROSITE-ProRule" id="PRU00124"/>
    </source>
</evidence>
<comment type="catalytic activity">
    <reaction evidence="7">
        <text>Preferential cleavage: Arg-|-Xaa, Lys-|-Xaa.</text>
        <dbReference type="EC" id="3.4.21.4"/>
    </reaction>
</comment>
<keyword evidence="15" id="KW-1185">Reference proteome</keyword>
<dbReference type="InterPro" id="IPR001254">
    <property type="entry name" value="Trypsin_dom"/>
</dbReference>
<evidence type="ECO:0000259" key="13">
    <source>
        <dbReference type="PROSITE" id="PS50287"/>
    </source>
</evidence>
<dbReference type="SUPFAM" id="SSF100895">
    <property type="entry name" value="Kazal-type serine protease inhibitors"/>
    <property type="match status" value="1"/>
</dbReference>
<dbReference type="GO" id="GO:0016020">
    <property type="term" value="C:membrane"/>
    <property type="evidence" value="ECO:0007669"/>
    <property type="project" value="InterPro"/>
</dbReference>
<dbReference type="Gene3D" id="2.40.10.10">
    <property type="entry name" value="Trypsin-like serine proteases"/>
    <property type="match status" value="2"/>
</dbReference>
<keyword evidence="1" id="KW-0645">Protease</keyword>
<evidence type="ECO:0000313" key="14">
    <source>
        <dbReference type="EMBL" id="KAJ3585039.1"/>
    </source>
</evidence>
<dbReference type="InterPro" id="IPR003884">
    <property type="entry name" value="FacI_MAC"/>
</dbReference>
<dbReference type="InterPro" id="IPR048719">
    <property type="entry name" value="CFAI_KAZAL"/>
</dbReference>
<dbReference type="InterPro" id="IPR002172">
    <property type="entry name" value="LDrepeatLR_classA_rpt"/>
</dbReference>
<dbReference type="CDD" id="cd00190">
    <property type="entry name" value="Tryp_SPc"/>
    <property type="match status" value="1"/>
</dbReference>
<keyword evidence="6" id="KW-0325">Glycoprotein</keyword>
<dbReference type="PANTHER" id="PTHR24264">
    <property type="entry name" value="TRYPSIN-RELATED"/>
    <property type="match status" value="1"/>
</dbReference>
<keyword evidence="11" id="KW-0732">Signal</keyword>
<feature type="disulfide bond" evidence="10">
    <location>
        <begin position="193"/>
        <end position="203"/>
    </location>
</feature>
<evidence type="ECO:0000256" key="11">
    <source>
        <dbReference type="SAM" id="SignalP"/>
    </source>
</evidence>
<dbReference type="Pfam" id="PF00089">
    <property type="entry name" value="Trypsin"/>
    <property type="match status" value="2"/>
</dbReference>
<sequence length="490" mass="54092">MRIHTAAISIFFLSISAAVSPEETVQASTVKPQTADPTPPPLPFTDEYLGPVECLQKKKFCLPWERCVQGTCRCKLPYQCPYKGTARVCGKDRRIYESYCQVMARSCASKKSFMSHFGKTCGAVPKFHSSLEGGVVQVSLGGTMTKLPVCTGKWNMANANVMCREHGHALGAASTTLVPLVGVANRTCVAVQCQGYEKSMAECELRLTEGIPDMVANTTCYPHKNGRLLQVYYVTCDGEDDCGDDSDEMCCKDCRVFLESKLYCGIPNSSAVDADFRPRVKRVIGGTPAEPTQLQWQVAIEERSRMDCAGAYIGGCWVLTAAHCVGGNPRNFRVTFSLWKKLRPQGTTDIVPVKNFIIHHGYNSSTYENDIALIELERLPPHKDICLEENPAISAVVSLIEDCKRFYKDRLKPGMMCAGDLKGRVDSCQGDRGGPLVCQDELGVSYLWGIVSWGAKCGEPGFPGIYTQVAHYFEWIRRNTGWPSVTKYNA</sequence>
<dbReference type="InterPro" id="IPR018114">
    <property type="entry name" value="TRYPSIN_HIS"/>
</dbReference>
<keyword evidence="3" id="KW-0378">Hydrolase</keyword>
<dbReference type="InterPro" id="IPR036772">
    <property type="entry name" value="SRCR-like_dom_sf"/>
</dbReference>
<dbReference type="PROSITE" id="PS50240">
    <property type="entry name" value="TRYPSIN_DOM"/>
    <property type="match status" value="1"/>
</dbReference>
<dbReference type="InterPro" id="IPR001314">
    <property type="entry name" value="Peptidase_S1A"/>
</dbReference>
<evidence type="ECO:0000256" key="6">
    <source>
        <dbReference type="ARBA" id="ARBA00023180"/>
    </source>
</evidence>
<reference evidence="14" key="1">
    <citation type="submission" date="2022-07" db="EMBL/GenBank/DDBJ databases">
        <title>Chromosome-level genome of Muraenolepis orangiensis.</title>
        <authorList>
            <person name="Kim J."/>
        </authorList>
    </citation>
    <scope>NUCLEOTIDE SEQUENCE</scope>
    <source>
        <strain evidence="14">KU_S4_2022</strain>
        <tissue evidence="14">Muscle</tissue>
    </source>
</reference>
<dbReference type="GO" id="GO:0004252">
    <property type="term" value="F:serine-type endopeptidase activity"/>
    <property type="evidence" value="ECO:0007669"/>
    <property type="project" value="UniProtKB-EC"/>
</dbReference>
<evidence type="ECO:0000256" key="2">
    <source>
        <dbReference type="ARBA" id="ARBA00022737"/>
    </source>
</evidence>
<dbReference type="Pfam" id="PF00530">
    <property type="entry name" value="SRCR"/>
    <property type="match status" value="1"/>
</dbReference>
<name>A0A9Q0I3Z1_9TELE</name>
<dbReference type="EC" id="3.4.21.4" evidence="8"/>
<evidence type="ECO:0000256" key="1">
    <source>
        <dbReference type="ARBA" id="ARBA00022670"/>
    </source>
</evidence>
<dbReference type="SUPFAM" id="SSF56487">
    <property type="entry name" value="SRCR-like"/>
    <property type="match status" value="1"/>
</dbReference>
<comment type="caution">
    <text evidence="10">Lacks conserved residue(s) required for the propagation of feature annotation.</text>
</comment>
<keyword evidence="5 10" id="KW-1015">Disulfide bond</keyword>
<feature type="domain" description="Peptidase S1" evidence="12">
    <location>
        <begin position="283"/>
        <end position="481"/>
    </location>
</feature>
<dbReference type="Gene3D" id="3.10.250.10">
    <property type="entry name" value="SRCR-like domain"/>
    <property type="match status" value="1"/>
</dbReference>
<evidence type="ECO:0000256" key="4">
    <source>
        <dbReference type="ARBA" id="ARBA00022825"/>
    </source>
</evidence>
<keyword evidence="4" id="KW-0720">Serine protease</keyword>
<feature type="signal peptide" evidence="11">
    <location>
        <begin position="1"/>
        <end position="18"/>
    </location>
</feature>
<organism evidence="14 15">
    <name type="scientific">Muraenolepis orangiensis</name>
    <name type="common">Patagonian moray cod</name>
    <dbReference type="NCBI Taxonomy" id="630683"/>
    <lineage>
        <taxon>Eukaryota</taxon>
        <taxon>Metazoa</taxon>
        <taxon>Chordata</taxon>
        <taxon>Craniata</taxon>
        <taxon>Vertebrata</taxon>
        <taxon>Euteleostomi</taxon>
        <taxon>Actinopterygii</taxon>
        <taxon>Neopterygii</taxon>
        <taxon>Teleostei</taxon>
        <taxon>Neoteleostei</taxon>
        <taxon>Acanthomorphata</taxon>
        <taxon>Zeiogadaria</taxon>
        <taxon>Gadariae</taxon>
        <taxon>Gadiformes</taxon>
        <taxon>Muraenolepidoidei</taxon>
        <taxon>Muraenolepididae</taxon>
        <taxon>Muraenolepis</taxon>
    </lineage>
</organism>
<dbReference type="PROSITE" id="PS50068">
    <property type="entry name" value="LDLRA_2"/>
    <property type="match status" value="1"/>
</dbReference>
<dbReference type="EMBL" id="JANIIK010000118">
    <property type="protein sequence ID" value="KAJ3585039.1"/>
    <property type="molecule type" value="Genomic_DNA"/>
</dbReference>
<dbReference type="PRINTS" id="PR00722">
    <property type="entry name" value="CHYMOTRYPSIN"/>
</dbReference>
<dbReference type="GO" id="GO:0005615">
    <property type="term" value="C:extracellular space"/>
    <property type="evidence" value="ECO:0007669"/>
    <property type="project" value="TreeGrafter"/>
</dbReference>
<comment type="caution">
    <text evidence="14">The sequence shown here is derived from an EMBL/GenBank/DDBJ whole genome shotgun (WGS) entry which is preliminary data.</text>
</comment>
<dbReference type="InterPro" id="IPR009003">
    <property type="entry name" value="Peptidase_S1_PA"/>
</dbReference>
<dbReference type="SMART" id="SM00057">
    <property type="entry name" value="FIMAC"/>
    <property type="match status" value="1"/>
</dbReference>
<feature type="disulfide bond" evidence="9">
    <location>
        <begin position="236"/>
        <end position="251"/>
    </location>
</feature>
<evidence type="ECO:0000256" key="10">
    <source>
        <dbReference type="PROSITE-ProRule" id="PRU00196"/>
    </source>
</evidence>
<evidence type="ECO:0000313" key="15">
    <source>
        <dbReference type="Proteomes" id="UP001148018"/>
    </source>
</evidence>
<dbReference type="Proteomes" id="UP001148018">
    <property type="component" value="Unassembled WGS sequence"/>
</dbReference>
<dbReference type="PROSITE" id="PS50287">
    <property type="entry name" value="SRCR_2"/>
    <property type="match status" value="1"/>
</dbReference>
<dbReference type="GO" id="GO:0006508">
    <property type="term" value="P:proteolysis"/>
    <property type="evidence" value="ECO:0007669"/>
    <property type="project" value="UniProtKB-KW"/>
</dbReference>
<feature type="chain" id="PRO_5040157279" description="trypsin" evidence="11">
    <location>
        <begin position="19"/>
        <end position="490"/>
    </location>
</feature>
<dbReference type="AlphaFoldDB" id="A0A9Q0I3Z1"/>
<evidence type="ECO:0000259" key="12">
    <source>
        <dbReference type="PROSITE" id="PS50240"/>
    </source>
</evidence>
<protein>
    <recommendedName>
        <fullName evidence="8">trypsin</fullName>
        <ecNumber evidence="8">3.4.21.4</ecNumber>
    </recommendedName>
</protein>
<dbReference type="Pfam" id="PF21287">
    <property type="entry name" value="Kazal_CFAI"/>
    <property type="match status" value="1"/>
</dbReference>
<accession>A0A9Q0I3Z1</accession>
<dbReference type="SMART" id="SM00202">
    <property type="entry name" value="SR"/>
    <property type="match status" value="1"/>
</dbReference>
<evidence type="ECO:0000256" key="3">
    <source>
        <dbReference type="ARBA" id="ARBA00022801"/>
    </source>
</evidence>
<dbReference type="InterPro" id="IPR001190">
    <property type="entry name" value="SRCR"/>
</dbReference>
<dbReference type="InterPro" id="IPR036058">
    <property type="entry name" value="Kazal_dom_sf"/>
</dbReference>
<evidence type="ECO:0000256" key="8">
    <source>
        <dbReference type="ARBA" id="ARBA00038868"/>
    </source>
</evidence>
<dbReference type="OrthoDB" id="19606at2759"/>
<dbReference type="PANTHER" id="PTHR24264:SF83">
    <property type="entry name" value="COMPLEMENT FACTOR I"/>
    <property type="match status" value="1"/>
</dbReference>
<evidence type="ECO:0000256" key="7">
    <source>
        <dbReference type="ARBA" id="ARBA00036320"/>
    </source>
</evidence>
<feature type="domain" description="SRCR" evidence="13">
    <location>
        <begin position="134"/>
        <end position="237"/>
    </location>
</feature>
<dbReference type="SMART" id="SM00020">
    <property type="entry name" value="Tryp_SPc"/>
    <property type="match status" value="1"/>
</dbReference>
<dbReference type="InterPro" id="IPR050127">
    <property type="entry name" value="Serine_Proteases_S1"/>
</dbReference>
<dbReference type="PROSITE" id="PS00134">
    <property type="entry name" value="TRYPSIN_HIS"/>
    <property type="match status" value="1"/>
</dbReference>